<feature type="transmembrane region" description="Helical" evidence="8">
    <location>
        <begin position="287"/>
        <end position="304"/>
    </location>
</feature>
<feature type="transmembrane region" description="Helical" evidence="8">
    <location>
        <begin position="123"/>
        <end position="147"/>
    </location>
</feature>
<protein>
    <submittedName>
        <fullName evidence="9">Uncharacterized protein</fullName>
    </submittedName>
</protein>
<keyword evidence="5" id="KW-0029">Amino-acid transport</keyword>
<evidence type="ECO:0000313" key="9">
    <source>
        <dbReference type="EMBL" id="BAN64505.1"/>
    </source>
</evidence>
<dbReference type="GO" id="GO:0016020">
    <property type="term" value="C:membrane"/>
    <property type="evidence" value="ECO:0007669"/>
    <property type="project" value="UniProtKB-SubCell"/>
</dbReference>
<evidence type="ECO:0000256" key="8">
    <source>
        <dbReference type="SAM" id="Phobius"/>
    </source>
</evidence>
<comment type="subcellular location">
    <subcellularLocation>
        <location evidence="1">Membrane</location>
        <topology evidence="1">Multi-pass membrane protein</topology>
    </subcellularLocation>
</comment>
<evidence type="ECO:0000256" key="7">
    <source>
        <dbReference type="ARBA" id="ARBA00023136"/>
    </source>
</evidence>
<feature type="transmembrane region" description="Helical" evidence="8">
    <location>
        <begin position="154"/>
        <end position="177"/>
    </location>
</feature>
<feature type="transmembrane region" description="Helical" evidence="8">
    <location>
        <begin position="369"/>
        <end position="393"/>
    </location>
</feature>
<proteinExistence type="evidence at transcript level"/>
<organism evidence="9">
    <name type="scientific">Babesia bovis</name>
    <dbReference type="NCBI Taxonomy" id="5865"/>
    <lineage>
        <taxon>Eukaryota</taxon>
        <taxon>Sar</taxon>
        <taxon>Alveolata</taxon>
        <taxon>Apicomplexa</taxon>
        <taxon>Aconoidasida</taxon>
        <taxon>Piroplasmida</taxon>
        <taxon>Babesiidae</taxon>
        <taxon>Babesia</taxon>
    </lineage>
</organism>
<evidence type="ECO:0000256" key="4">
    <source>
        <dbReference type="ARBA" id="ARBA00022692"/>
    </source>
</evidence>
<evidence type="ECO:0000256" key="1">
    <source>
        <dbReference type="ARBA" id="ARBA00004141"/>
    </source>
</evidence>
<feature type="transmembrane region" description="Helical" evidence="8">
    <location>
        <begin position="439"/>
        <end position="462"/>
    </location>
</feature>
<gene>
    <name evidence="9" type="primary">BBOV_II006990</name>
</gene>
<accession>S6C7X9</accession>
<dbReference type="EMBL" id="AK440711">
    <property type="protein sequence ID" value="BAN64505.1"/>
    <property type="molecule type" value="mRNA"/>
</dbReference>
<dbReference type="InterPro" id="IPR036259">
    <property type="entry name" value="MFS_trans_sf"/>
</dbReference>
<keyword evidence="6 8" id="KW-1133">Transmembrane helix</keyword>
<dbReference type="InterPro" id="IPR052599">
    <property type="entry name" value="SLC43A_AATransporter"/>
</dbReference>
<name>S6C7X9_BABBO</name>
<feature type="transmembrane region" description="Helical" evidence="8">
    <location>
        <begin position="189"/>
        <end position="207"/>
    </location>
</feature>
<keyword evidence="4 8" id="KW-0812">Transmembrane</keyword>
<feature type="transmembrane region" description="Helical" evidence="8">
    <location>
        <begin position="346"/>
        <end position="363"/>
    </location>
</feature>
<reference evidence="9" key="1">
    <citation type="journal article" date="2014" name="BMC Genomics">
        <title>The Babesia bovis gene and promoter model: an update from full-length EST analysis.</title>
        <authorList>
            <person name="Yamagishi J."/>
            <person name="Wakaguri H."/>
            <person name="Yokoyama N."/>
            <person name="Yamashita R."/>
            <person name="Suzuki Y."/>
            <person name="Xuan X."/>
            <person name="Igarashi I."/>
        </authorList>
    </citation>
    <scope>NUCLEOTIDE SEQUENCE</scope>
    <source>
        <strain evidence="9">Texas</strain>
    </source>
</reference>
<evidence type="ECO:0000256" key="5">
    <source>
        <dbReference type="ARBA" id="ARBA00022970"/>
    </source>
</evidence>
<feature type="transmembrane region" description="Helical" evidence="8">
    <location>
        <begin position="400"/>
        <end position="419"/>
    </location>
</feature>
<dbReference type="PANTHER" id="PTHR20772">
    <property type="entry name" value="PROTEIN FMP42"/>
    <property type="match status" value="1"/>
</dbReference>
<feature type="transmembrane region" description="Helical" evidence="8">
    <location>
        <begin position="324"/>
        <end position="341"/>
    </location>
</feature>
<keyword evidence="7 8" id="KW-0472">Membrane</keyword>
<feature type="transmembrane region" description="Helical" evidence="8">
    <location>
        <begin position="7"/>
        <end position="26"/>
    </location>
</feature>
<dbReference type="PANTHER" id="PTHR20772:SF2">
    <property type="entry name" value="PROTEIN FMP42"/>
    <property type="match status" value="1"/>
</dbReference>
<dbReference type="AlphaFoldDB" id="S6C7X9"/>
<dbReference type="Gene3D" id="1.20.1250.20">
    <property type="entry name" value="MFS general substrate transporter like domains"/>
    <property type="match status" value="1"/>
</dbReference>
<evidence type="ECO:0000256" key="6">
    <source>
        <dbReference type="ARBA" id="ARBA00022989"/>
    </source>
</evidence>
<dbReference type="SUPFAM" id="SSF103473">
    <property type="entry name" value="MFS general substrate transporter"/>
    <property type="match status" value="1"/>
</dbReference>
<comment type="similarity">
    <text evidence="2">Belongs to the SLC43A transporter (TC 2.A.1.44) family.</text>
</comment>
<evidence type="ECO:0000256" key="2">
    <source>
        <dbReference type="ARBA" id="ARBA00006595"/>
    </source>
</evidence>
<sequence length="475" mass="54351">MIKCEVGYFWRLLLYCFVCTFVGPFYDNWVSVEKWLYREGAYIDMCPDVPDTATFADTWYCADQQVKVSMLLPICRVAETSMSFLIGIFMDFVGPRTTAIVGIILRTIGWSLMSFAVRKPGGLIASFVLLGTTTNFIVFPCLTIGLYNRKYRHPAVLVIGMCSCFACMLMKLKLMILETGFFTAKQINLWYTILLIFPHLLVCILLLPSDVKALKREEVKQIVIPDEVASVKEGEMSTLTSDSVVRRESQTMRFDETHQTEVVPVHTKDFTAWTLRGFAEVLLKKEVFVSLIYFAFNFSSITHVQQVYSLVHHDDWLLLELNEYMVPLAVIPCIIFAFLYMFMKPIYILIFMNTIGLFMHLSAMGDGRALGIFLSITLVITYSILNTQVYNYLDGMFHRAYLGSVVGALNGMCGLWMFIQMLAVQYKTSRYEIVVVSGILAAMRFLFLLPYVYFMVTTLLAIRRTKKLESIDAKV</sequence>
<evidence type="ECO:0000256" key="3">
    <source>
        <dbReference type="ARBA" id="ARBA00022448"/>
    </source>
</evidence>
<dbReference type="VEuPathDB" id="PiroplasmaDB:BBOV_II006990"/>
<keyword evidence="3" id="KW-0813">Transport</keyword>
<dbReference type="GO" id="GO:0006865">
    <property type="term" value="P:amino acid transport"/>
    <property type="evidence" value="ECO:0007669"/>
    <property type="project" value="UniProtKB-KW"/>
</dbReference>